<dbReference type="Proteomes" id="UP001596549">
    <property type="component" value="Unassembled WGS sequence"/>
</dbReference>
<keyword evidence="2" id="KW-0808">Transferase</keyword>
<evidence type="ECO:0000313" key="2">
    <source>
        <dbReference type="EMBL" id="MFC7371414.1"/>
    </source>
</evidence>
<feature type="domain" description="N-acetyltransferase" evidence="1">
    <location>
        <begin position="4"/>
        <end position="138"/>
    </location>
</feature>
<dbReference type="EC" id="2.3.-.-" evidence="2"/>
<dbReference type="PROSITE" id="PS51186">
    <property type="entry name" value="GNAT"/>
    <property type="match status" value="1"/>
</dbReference>
<dbReference type="PANTHER" id="PTHR43233:SF1">
    <property type="entry name" value="FAMILY N-ACETYLTRANSFERASE, PUTATIVE (AFU_ORTHOLOGUE AFUA_6G03350)-RELATED"/>
    <property type="match status" value="1"/>
</dbReference>
<dbReference type="GO" id="GO:0016746">
    <property type="term" value="F:acyltransferase activity"/>
    <property type="evidence" value="ECO:0007669"/>
    <property type="project" value="UniProtKB-KW"/>
</dbReference>
<dbReference type="RefSeq" id="WP_379747960.1">
    <property type="nucleotide sequence ID" value="NZ_JBHTCP010000013.1"/>
</dbReference>
<name>A0ABW2NQ44_9BACL</name>
<protein>
    <submittedName>
        <fullName evidence="2">GNAT family N-acetyltransferase</fullName>
        <ecNumber evidence="2">2.3.-.-</ecNumber>
    </submittedName>
</protein>
<dbReference type="EMBL" id="JBHTCP010000013">
    <property type="protein sequence ID" value="MFC7371414.1"/>
    <property type="molecule type" value="Genomic_DNA"/>
</dbReference>
<dbReference type="InterPro" id="IPR000182">
    <property type="entry name" value="GNAT_dom"/>
</dbReference>
<dbReference type="InterPro" id="IPR016181">
    <property type="entry name" value="Acyl_CoA_acyltransferase"/>
</dbReference>
<reference evidence="3" key="1">
    <citation type="journal article" date="2019" name="Int. J. Syst. Evol. Microbiol.">
        <title>The Global Catalogue of Microorganisms (GCM) 10K type strain sequencing project: providing services to taxonomists for standard genome sequencing and annotation.</title>
        <authorList>
            <consortium name="The Broad Institute Genomics Platform"/>
            <consortium name="The Broad Institute Genome Sequencing Center for Infectious Disease"/>
            <person name="Wu L."/>
            <person name="Ma J."/>
        </authorList>
    </citation>
    <scope>NUCLEOTIDE SEQUENCE [LARGE SCALE GENOMIC DNA]</scope>
    <source>
        <strain evidence="3">NBRC 106396</strain>
    </source>
</reference>
<evidence type="ECO:0000313" key="3">
    <source>
        <dbReference type="Proteomes" id="UP001596549"/>
    </source>
</evidence>
<accession>A0ABW2NQ44</accession>
<evidence type="ECO:0000259" key="1">
    <source>
        <dbReference type="PROSITE" id="PS51186"/>
    </source>
</evidence>
<dbReference type="Gene3D" id="3.40.630.30">
    <property type="match status" value="1"/>
</dbReference>
<dbReference type="SUPFAM" id="SSF55729">
    <property type="entry name" value="Acyl-CoA N-acyltransferases (Nat)"/>
    <property type="match status" value="1"/>
</dbReference>
<sequence>MSYKIIEEFNENELLQVHHLFQQEWWTKDRTMQDMKQMFKNSGLVVGVLDEETEELIGFARVITDTVYRAFIFDVIAKETARNKGIGSLLMKSILSHPRVSSVDRVELYCPDRLAPYYERFGFSTEVNGSRLMRLVKE</sequence>
<keyword evidence="3" id="KW-1185">Reference proteome</keyword>
<dbReference type="PANTHER" id="PTHR43233">
    <property type="entry name" value="FAMILY N-ACETYLTRANSFERASE, PUTATIVE (AFU_ORTHOLOGUE AFUA_6G03350)-RELATED"/>
    <property type="match status" value="1"/>
</dbReference>
<comment type="caution">
    <text evidence="2">The sequence shown here is derived from an EMBL/GenBank/DDBJ whole genome shotgun (WGS) entry which is preliminary data.</text>
</comment>
<dbReference type="InterPro" id="IPR053144">
    <property type="entry name" value="Acetyltransferase_Butenolide"/>
</dbReference>
<keyword evidence="2" id="KW-0012">Acyltransferase</keyword>
<organism evidence="2 3">
    <name type="scientific">Fictibacillus iocasae</name>
    <dbReference type="NCBI Taxonomy" id="2715437"/>
    <lineage>
        <taxon>Bacteria</taxon>
        <taxon>Bacillati</taxon>
        <taxon>Bacillota</taxon>
        <taxon>Bacilli</taxon>
        <taxon>Bacillales</taxon>
        <taxon>Fictibacillaceae</taxon>
        <taxon>Fictibacillus</taxon>
    </lineage>
</organism>
<proteinExistence type="predicted"/>
<dbReference type="CDD" id="cd04301">
    <property type="entry name" value="NAT_SF"/>
    <property type="match status" value="1"/>
</dbReference>
<gene>
    <name evidence="2" type="ORF">ACFQPF_06980</name>
</gene>
<dbReference type="Pfam" id="PF00583">
    <property type="entry name" value="Acetyltransf_1"/>
    <property type="match status" value="1"/>
</dbReference>